<dbReference type="Gene3D" id="3.40.1690.10">
    <property type="entry name" value="secretion proteins EscU"/>
    <property type="match status" value="1"/>
</dbReference>
<feature type="region of interest" description="Disordered" evidence="2">
    <location>
        <begin position="1"/>
        <end position="28"/>
    </location>
</feature>
<feature type="transmembrane region" description="Helical" evidence="3">
    <location>
        <begin position="145"/>
        <end position="163"/>
    </location>
</feature>
<dbReference type="Pfam" id="PF01312">
    <property type="entry name" value="Bac_export_2"/>
    <property type="match status" value="1"/>
</dbReference>
<keyword evidence="4" id="KW-0969">Cilium</keyword>
<organism evidence="4 5">
    <name type="scientific">Rhodoferax ferrireducens</name>
    <dbReference type="NCBI Taxonomy" id="192843"/>
    <lineage>
        <taxon>Bacteria</taxon>
        <taxon>Pseudomonadati</taxon>
        <taxon>Pseudomonadota</taxon>
        <taxon>Betaproteobacteria</taxon>
        <taxon>Burkholderiales</taxon>
        <taxon>Comamonadaceae</taxon>
        <taxon>Rhodoferax</taxon>
    </lineage>
</organism>
<dbReference type="RefSeq" id="WP_310376297.1">
    <property type="nucleotide sequence ID" value="NZ_JAVDXT010000005.1"/>
</dbReference>
<evidence type="ECO:0000256" key="1">
    <source>
        <dbReference type="ARBA" id="ARBA00010690"/>
    </source>
</evidence>
<dbReference type="PRINTS" id="PR00950">
    <property type="entry name" value="TYPE3IMSPROT"/>
</dbReference>
<feature type="compositionally biased region" description="Basic and acidic residues" evidence="2">
    <location>
        <begin position="13"/>
        <end position="28"/>
    </location>
</feature>
<keyword evidence="3" id="KW-0472">Membrane</keyword>
<keyword evidence="4" id="KW-0966">Cell projection</keyword>
<name>A0ABU2CE35_9BURK</name>
<evidence type="ECO:0000256" key="3">
    <source>
        <dbReference type="SAM" id="Phobius"/>
    </source>
</evidence>
<accession>A0ABU2CE35</accession>
<dbReference type="InterPro" id="IPR006135">
    <property type="entry name" value="T3SS_substrate_exporter"/>
</dbReference>
<evidence type="ECO:0000256" key="2">
    <source>
        <dbReference type="SAM" id="MobiDB-lite"/>
    </source>
</evidence>
<feature type="region of interest" description="Disordered" evidence="2">
    <location>
        <begin position="358"/>
        <end position="385"/>
    </location>
</feature>
<comment type="caution">
    <text evidence="4">The sequence shown here is derived from an EMBL/GenBank/DDBJ whole genome shotgun (WGS) entry which is preliminary data.</text>
</comment>
<comment type="similarity">
    <text evidence="1">Belongs to the type III secretion exporter family.</text>
</comment>
<dbReference type="InterPro" id="IPR029025">
    <property type="entry name" value="T3SS_substrate_exporter_C"/>
</dbReference>
<feature type="transmembrane region" description="Helical" evidence="3">
    <location>
        <begin position="32"/>
        <end position="53"/>
    </location>
</feature>
<dbReference type="Proteomes" id="UP001180487">
    <property type="component" value="Unassembled WGS sequence"/>
</dbReference>
<feature type="transmembrane region" description="Helical" evidence="3">
    <location>
        <begin position="195"/>
        <end position="214"/>
    </location>
</feature>
<evidence type="ECO:0000313" key="4">
    <source>
        <dbReference type="EMBL" id="MDR7379556.1"/>
    </source>
</evidence>
<dbReference type="SUPFAM" id="SSF160544">
    <property type="entry name" value="EscU C-terminal domain-like"/>
    <property type="match status" value="1"/>
</dbReference>
<feature type="transmembrane region" description="Helical" evidence="3">
    <location>
        <begin position="85"/>
        <end position="114"/>
    </location>
</feature>
<keyword evidence="3" id="KW-1133">Transmembrane helix</keyword>
<keyword evidence="5" id="KW-1185">Reference proteome</keyword>
<keyword evidence="3" id="KW-0812">Transmembrane</keyword>
<reference evidence="4 5" key="1">
    <citation type="submission" date="2023-07" db="EMBL/GenBank/DDBJ databases">
        <title>Sorghum-associated microbial communities from plants grown in Nebraska, USA.</title>
        <authorList>
            <person name="Schachtman D."/>
        </authorList>
    </citation>
    <scope>NUCLEOTIDE SEQUENCE [LARGE SCALE GENOMIC DNA]</scope>
    <source>
        <strain evidence="4 5">BE313</strain>
    </source>
</reference>
<keyword evidence="4" id="KW-0282">Flagellum</keyword>
<protein>
    <submittedName>
        <fullName evidence="4">Flagellar biosynthetic protein FlhB</fullName>
    </submittedName>
</protein>
<dbReference type="EMBL" id="JAVDXT010000005">
    <property type="protein sequence ID" value="MDR7379556.1"/>
    <property type="molecule type" value="Genomic_DNA"/>
</dbReference>
<sequence length="385" mass="41380">MDSSSQDKSLPATERKLQQARKDGQASRSKDLSHLAVLGAGSAALLVLAPTFMERFKLAMGQQLSFTASTLANNGSMLDRLQDMVLIGMIASAVFAGIVMVAAVGSAVAAGGWVTSLKPIMPDLSRLNPISGFGRLFSKEQVTEVIKLIAITAVLITVAWTFLSNSLNTVALLVLQPSAASIQQLANWITSGMSLLLLVVFALAAIDVPLQTFLMKSRLKMSHQEVKQEHKESDGNPQMKGKMRARAREVAQRSSVGAVPKADFVLMNPTHFAVALRYDEKTMRAPQVIAKGADLVAMKIRDMAKAHSVPVFQSPMLARALYAHAEINGEIPSALYTAVAQVLAYVYRVKAAMRGEGTMPDSFPQPDVPPELDPLSKTILAEATP</sequence>
<proteinExistence type="inferred from homology"/>
<dbReference type="PANTHER" id="PTHR30531:SF12">
    <property type="entry name" value="FLAGELLAR BIOSYNTHETIC PROTEIN FLHB"/>
    <property type="match status" value="1"/>
</dbReference>
<dbReference type="Gene3D" id="6.10.250.2080">
    <property type="match status" value="1"/>
</dbReference>
<evidence type="ECO:0000313" key="5">
    <source>
        <dbReference type="Proteomes" id="UP001180487"/>
    </source>
</evidence>
<dbReference type="PANTHER" id="PTHR30531">
    <property type="entry name" value="FLAGELLAR BIOSYNTHETIC PROTEIN FLHB"/>
    <property type="match status" value="1"/>
</dbReference>
<gene>
    <name evidence="4" type="ORF">J2X19_004252</name>
</gene>